<dbReference type="Gene3D" id="3.40.50.150">
    <property type="entry name" value="Vaccinia Virus protein VP39"/>
    <property type="match status" value="1"/>
</dbReference>
<name>A0A7H0IPW5_9ACTN</name>
<dbReference type="InterPro" id="IPR029063">
    <property type="entry name" value="SAM-dependent_MTases_sf"/>
</dbReference>
<dbReference type="GO" id="GO:0008168">
    <property type="term" value="F:methyltransferase activity"/>
    <property type="evidence" value="ECO:0007669"/>
    <property type="project" value="UniProtKB-KW"/>
</dbReference>
<proteinExistence type="predicted"/>
<protein>
    <submittedName>
        <fullName evidence="2">Class I SAM-dependent methyltransferase</fullName>
    </submittedName>
</protein>
<dbReference type="CDD" id="cd02440">
    <property type="entry name" value="AdoMet_MTases"/>
    <property type="match status" value="1"/>
</dbReference>
<evidence type="ECO:0000313" key="2">
    <source>
        <dbReference type="EMBL" id="QNP74831.1"/>
    </source>
</evidence>
<keyword evidence="2" id="KW-0489">Methyltransferase</keyword>
<dbReference type="GO" id="GO:0032259">
    <property type="term" value="P:methylation"/>
    <property type="evidence" value="ECO:0007669"/>
    <property type="project" value="UniProtKB-KW"/>
</dbReference>
<evidence type="ECO:0000313" key="3">
    <source>
        <dbReference type="Proteomes" id="UP000516052"/>
    </source>
</evidence>
<evidence type="ECO:0000259" key="1">
    <source>
        <dbReference type="Pfam" id="PF08242"/>
    </source>
</evidence>
<feature type="domain" description="Methyltransferase type 12" evidence="1">
    <location>
        <begin position="58"/>
        <end position="158"/>
    </location>
</feature>
<dbReference type="InterPro" id="IPR013217">
    <property type="entry name" value="Methyltransf_12"/>
</dbReference>
<keyword evidence="2" id="KW-0808">Transferase</keyword>
<dbReference type="Pfam" id="PF08242">
    <property type="entry name" value="Methyltransf_12"/>
    <property type="match status" value="1"/>
</dbReference>
<dbReference type="AlphaFoldDB" id="A0A7H0IPW5"/>
<dbReference type="Proteomes" id="UP000516052">
    <property type="component" value="Chromosome"/>
</dbReference>
<dbReference type="EMBL" id="CP060828">
    <property type="protein sequence ID" value="QNP74831.1"/>
    <property type="molecule type" value="Genomic_DNA"/>
</dbReference>
<gene>
    <name evidence="2" type="ORF">IAG44_38890</name>
</gene>
<organism evidence="2 3">
    <name type="scientific">Streptomyces roseirectus</name>
    <dbReference type="NCBI Taxonomy" id="2768066"/>
    <lineage>
        <taxon>Bacteria</taxon>
        <taxon>Bacillati</taxon>
        <taxon>Actinomycetota</taxon>
        <taxon>Actinomycetes</taxon>
        <taxon>Kitasatosporales</taxon>
        <taxon>Streptomycetaceae</taxon>
        <taxon>Streptomyces</taxon>
    </lineage>
</organism>
<accession>A0A7H0IPW5</accession>
<sequence length="225" mass="24550">MSDPTAVADDVAAGAARYDDRLLRKYDRLIPANTRWVWGCHHDEILRRYQAALGPRHLEIGVGSGHCPDRAAFPVPRPELTLLDLNENTLRFSAHRLARYAPRTVLANALDPLADAGIEENSADSVGLNLVLHCVPGDLPAKRGVLDNAAYALRPGGRAVGCTVLGQGVPHRPQARYKLRRLNQDGIFHNQQDSLTDLAGLLSEIFADFTLEVRGCMALFSGTAK</sequence>
<dbReference type="SUPFAM" id="SSF53335">
    <property type="entry name" value="S-adenosyl-L-methionine-dependent methyltransferases"/>
    <property type="match status" value="1"/>
</dbReference>
<keyword evidence="3" id="KW-1185">Reference proteome</keyword>
<reference evidence="2 3" key="1">
    <citation type="submission" date="2020-08" db="EMBL/GenBank/DDBJ databases">
        <title>A novel species.</title>
        <authorList>
            <person name="Gao J."/>
        </authorList>
    </citation>
    <scope>NUCLEOTIDE SEQUENCE [LARGE SCALE GENOMIC DNA]</scope>
    <source>
        <strain evidence="2 3">CRXT-G-22</strain>
    </source>
</reference>
<dbReference type="RefSeq" id="WP_187751755.1">
    <property type="nucleotide sequence ID" value="NZ_CP060828.1"/>
</dbReference>
<dbReference type="KEGG" id="sroi:IAG44_38890"/>